<dbReference type="InterPro" id="IPR026961">
    <property type="entry name" value="PGG_dom"/>
</dbReference>
<evidence type="ECO:0000313" key="10">
    <source>
        <dbReference type="EMBL" id="KAJ4801484.1"/>
    </source>
</evidence>
<dbReference type="SUPFAM" id="SSF48403">
    <property type="entry name" value="Ankyrin repeat"/>
    <property type="match status" value="1"/>
</dbReference>
<evidence type="ECO:0000256" key="2">
    <source>
        <dbReference type="ARBA" id="ARBA00022692"/>
    </source>
</evidence>
<evidence type="ECO:0000313" key="11">
    <source>
        <dbReference type="Proteomes" id="UP001140206"/>
    </source>
</evidence>
<dbReference type="PROSITE" id="PS50297">
    <property type="entry name" value="ANK_REP_REGION"/>
    <property type="match status" value="1"/>
</dbReference>
<evidence type="ECO:0000259" key="9">
    <source>
        <dbReference type="Pfam" id="PF13962"/>
    </source>
</evidence>
<gene>
    <name evidence="10" type="ORF">LUZ62_052730</name>
</gene>
<dbReference type="InterPro" id="IPR002110">
    <property type="entry name" value="Ankyrin_rpt"/>
</dbReference>
<dbReference type="InterPro" id="IPR036770">
    <property type="entry name" value="Ankyrin_rpt-contain_sf"/>
</dbReference>
<evidence type="ECO:0000256" key="3">
    <source>
        <dbReference type="ARBA" id="ARBA00022737"/>
    </source>
</evidence>
<dbReference type="PANTHER" id="PTHR24186:SF50">
    <property type="entry name" value="ANKYRIN REPEAT-CONTAINING PROTEIN ITN1-LIKE ISOFORM X1"/>
    <property type="match status" value="1"/>
</dbReference>
<evidence type="ECO:0000256" key="4">
    <source>
        <dbReference type="ARBA" id="ARBA00022989"/>
    </source>
</evidence>
<reference evidence="10" key="1">
    <citation type="submission" date="2022-08" db="EMBL/GenBank/DDBJ databases">
        <authorList>
            <person name="Marques A."/>
        </authorList>
    </citation>
    <scope>NUCLEOTIDE SEQUENCE</scope>
    <source>
        <strain evidence="10">RhyPub2mFocal</strain>
        <tissue evidence="10">Leaves</tissue>
    </source>
</reference>
<organism evidence="10 11">
    <name type="scientific">Rhynchospora pubera</name>
    <dbReference type="NCBI Taxonomy" id="906938"/>
    <lineage>
        <taxon>Eukaryota</taxon>
        <taxon>Viridiplantae</taxon>
        <taxon>Streptophyta</taxon>
        <taxon>Embryophyta</taxon>
        <taxon>Tracheophyta</taxon>
        <taxon>Spermatophyta</taxon>
        <taxon>Magnoliopsida</taxon>
        <taxon>Liliopsida</taxon>
        <taxon>Poales</taxon>
        <taxon>Cyperaceae</taxon>
        <taxon>Cyperoideae</taxon>
        <taxon>Rhynchosporeae</taxon>
        <taxon>Rhynchospora</taxon>
    </lineage>
</organism>
<comment type="caution">
    <text evidence="10">The sequence shown here is derived from an EMBL/GenBank/DDBJ whole genome shotgun (WGS) entry which is preliminary data.</text>
</comment>
<evidence type="ECO:0000256" key="6">
    <source>
        <dbReference type="ARBA" id="ARBA00023136"/>
    </source>
</evidence>
<keyword evidence="11" id="KW-1185">Reference proteome</keyword>
<comment type="subcellular location">
    <subcellularLocation>
        <location evidence="1">Membrane</location>
        <topology evidence="1">Multi-pass membrane protein</topology>
    </subcellularLocation>
</comment>
<dbReference type="Pfam" id="PF00023">
    <property type="entry name" value="Ank"/>
    <property type="match status" value="2"/>
</dbReference>
<evidence type="ECO:0000256" key="1">
    <source>
        <dbReference type="ARBA" id="ARBA00004141"/>
    </source>
</evidence>
<proteinExistence type="predicted"/>
<dbReference type="PROSITE" id="PS50088">
    <property type="entry name" value="ANK_REPEAT"/>
    <property type="match status" value="1"/>
</dbReference>
<sequence>MDPALHKAVTEGDLRMLNIILTADPKPLLSRTPQQNTALHIAARLGHRDIADRILKECETHLLEKNIDGDTPLHVALKFGNTEVADFLINYSLEWPIDIESEEGNPFTTKNKLGNTVLHEAVIHGKSEVALRLLKANPNVSHILNEKHESPLQIASRVGLEDVMSEILADMAEEEMGPMLVVAFPTGGRGGHIRNDLVKQVDRNGNNILHHAAQNDNGKIVEMLITMEPSLAYGNNHDGQPPLHVAVYCGAKSAIKAILKHCPDTAEQLAPDGGNAFHIAVKKGRLDLLKCLLKHIQQEHLLNHRDSEGNTPLHLAAKQSMTEMSILLARDKRVNLCVLNNEGDTARSAIEMRKEISDNDLYVWSELKKIEAKRYQKHLIPPPRNASMQSKTEKYFNLSFQTYSLIAALITTVTFASTFTMPGGYDQQTGFAILRKEPSFKIFVIFNTIAMCSALVVMICFIWAREDVVKFKVIQRKLLHRLTILASVSLLVSLITAVYLVVDSKCLVSLVILIGLSTPVMVCLVLGFDGLSL</sequence>
<evidence type="ECO:0000256" key="7">
    <source>
        <dbReference type="PROSITE-ProRule" id="PRU00023"/>
    </source>
</evidence>
<keyword evidence="2 8" id="KW-0812">Transmembrane</keyword>
<dbReference type="SMART" id="SM00248">
    <property type="entry name" value="ANK"/>
    <property type="match status" value="9"/>
</dbReference>
<dbReference type="EMBL" id="JAMFTS010000002">
    <property type="protein sequence ID" value="KAJ4801484.1"/>
    <property type="molecule type" value="Genomic_DNA"/>
</dbReference>
<accession>A0AAV8G706</accession>
<protein>
    <submittedName>
        <fullName evidence="10">Ankyrin repeat family protein</fullName>
    </submittedName>
</protein>
<keyword evidence="5 7" id="KW-0040">ANK repeat</keyword>
<feature type="domain" description="PGG" evidence="9">
    <location>
        <begin position="399"/>
        <end position="501"/>
    </location>
</feature>
<feature type="transmembrane region" description="Helical" evidence="8">
    <location>
        <begin position="442"/>
        <end position="464"/>
    </location>
</feature>
<dbReference type="Gene3D" id="1.25.40.20">
    <property type="entry name" value="Ankyrin repeat-containing domain"/>
    <property type="match status" value="2"/>
</dbReference>
<keyword evidence="4 8" id="KW-1133">Transmembrane helix</keyword>
<feature type="transmembrane region" description="Helical" evidence="8">
    <location>
        <begin position="507"/>
        <end position="528"/>
    </location>
</feature>
<evidence type="ECO:0000256" key="8">
    <source>
        <dbReference type="SAM" id="Phobius"/>
    </source>
</evidence>
<feature type="transmembrane region" description="Helical" evidence="8">
    <location>
        <begin position="484"/>
        <end position="502"/>
    </location>
</feature>
<dbReference type="Proteomes" id="UP001140206">
    <property type="component" value="Chromosome 2"/>
</dbReference>
<name>A0AAV8G706_9POAL</name>
<keyword evidence="6 8" id="KW-0472">Membrane</keyword>
<keyword evidence="3" id="KW-0677">Repeat</keyword>
<evidence type="ECO:0000256" key="5">
    <source>
        <dbReference type="ARBA" id="ARBA00023043"/>
    </source>
</evidence>
<dbReference type="Pfam" id="PF13962">
    <property type="entry name" value="PGG"/>
    <property type="match status" value="1"/>
</dbReference>
<feature type="transmembrane region" description="Helical" evidence="8">
    <location>
        <begin position="400"/>
        <end position="421"/>
    </location>
</feature>
<feature type="repeat" description="ANK" evidence="7">
    <location>
        <begin position="68"/>
        <end position="90"/>
    </location>
</feature>
<dbReference type="GO" id="GO:0005886">
    <property type="term" value="C:plasma membrane"/>
    <property type="evidence" value="ECO:0007669"/>
    <property type="project" value="TreeGrafter"/>
</dbReference>
<dbReference type="Pfam" id="PF12796">
    <property type="entry name" value="Ank_2"/>
    <property type="match status" value="2"/>
</dbReference>
<dbReference type="AlphaFoldDB" id="A0AAV8G706"/>
<dbReference type="PANTHER" id="PTHR24186">
    <property type="entry name" value="PROTEIN PHOSPHATASE 1 REGULATORY SUBUNIT"/>
    <property type="match status" value="1"/>
</dbReference>